<dbReference type="AlphaFoldDB" id="A0A0F9ECK5"/>
<organism evidence="2">
    <name type="scientific">marine sediment metagenome</name>
    <dbReference type="NCBI Taxonomy" id="412755"/>
    <lineage>
        <taxon>unclassified sequences</taxon>
        <taxon>metagenomes</taxon>
        <taxon>ecological metagenomes</taxon>
    </lineage>
</organism>
<feature type="domain" description="Transposase DDE" evidence="1">
    <location>
        <begin position="33"/>
        <end position="80"/>
    </location>
</feature>
<accession>A0A0F9ECK5</accession>
<dbReference type="EMBL" id="LAZR01025483">
    <property type="protein sequence ID" value="KKL71783.1"/>
    <property type="molecule type" value="Genomic_DNA"/>
</dbReference>
<comment type="caution">
    <text evidence="2">The sequence shown here is derived from an EMBL/GenBank/DDBJ whole genome shotgun (WGS) entry which is preliminary data.</text>
</comment>
<sequence length="89" mass="10478">LKLIFADGAYAGRFVDWTIGWYGRVVEIVKRNAAHTFEVLPKRWIVERTFSWLGRYRRLSKDYETLTESSEAMVRIAMINLMVHRLSQG</sequence>
<dbReference type="Pfam" id="PF13586">
    <property type="entry name" value="DDE_Tnp_1_2"/>
    <property type="match status" value="1"/>
</dbReference>
<proteinExistence type="predicted"/>
<reference evidence="2" key="1">
    <citation type="journal article" date="2015" name="Nature">
        <title>Complex archaea that bridge the gap between prokaryotes and eukaryotes.</title>
        <authorList>
            <person name="Spang A."/>
            <person name="Saw J.H."/>
            <person name="Jorgensen S.L."/>
            <person name="Zaremba-Niedzwiedzka K."/>
            <person name="Martijn J."/>
            <person name="Lind A.E."/>
            <person name="van Eijk R."/>
            <person name="Schleper C."/>
            <person name="Guy L."/>
            <person name="Ettema T.J."/>
        </authorList>
    </citation>
    <scope>NUCLEOTIDE SEQUENCE</scope>
</reference>
<protein>
    <recommendedName>
        <fullName evidence="1">Transposase DDE domain-containing protein</fullName>
    </recommendedName>
</protein>
<evidence type="ECO:0000313" key="2">
    <source>
        <dbReference type="EMBL" id="KKL71783.1"/>
    </source>
</evidence>
<gene>
    <name evidence="2" type="ORF">LCGC14_2091440</name>
</gene>
<name>A0A0F9ECK5_9ZZZZ</name>
<dbReference type="PANTHER" id="PTHR30007:SF0">
    <property type="entry name" value="TRANSPOSASE"/>
    <property type="match status" value="1"/>
</dbReference>
<dbReference type="InterPro" id="IPR025668">
    <property type="entry name" value="Tnp_DDE_dom"/>
</dbReference>
<dbReference type="PANTHER" id="PTHR30007">
    <property type="entry name" value="PHP DOMAIN PROTEIN"/>
    <property type="match status" value="1"/>
</dbReference>
<evidence type="ECO:0000259" key="1">
    <source>
        <dbReference type="Pfam" id="PF13586"/>
    </source>
</evidence>
<feature type="non-terminal residue" evidence="2">
    <location>
        <position position="1"/>
    </location>
</feature>